<organism evidence="1 2">
    <name type="scientific">Neolentinus lepideus HHB14362 ss-1</name>
    <dbReference type="NCBI Taxonomy" id="1314782"/>
    <lineage>
        <taxon>Eukaryota</taxon>
        <taxon>Fungi</taxon>
        <taxon>Dikarya</taxon>
        <taxon>Basidiomycota</taxon>
        <taxon>Agaricomycotina</taxon>
        <taxon>Agaricomycetes</taxon>
        <taxon>Gloeophyllales</taxon>
        <taxon>Gloeophyllaceae</taxon>
        <taxon>Neolentinus</taxon>
    </lineage>
</organism>
<protein>
    <submittedName>
        <fullName evidence="1">Uncharacterized protein</fullName>
    </submittedName>
</protein>
<reference evidence="1 2" key="1">
    <citation type="journal article" date="2016" name="Mol. Biol. Evol.">
        <title>Comparative Genomics of Early-Diverging Mushroom-Forming Fungi Provides Insights into the Origins of Lignocellulose Decay Capabilities.</title>
        <authorList>
            <person name="Nagy L.G."/>
            <person name="Riley R."/>
            <person name="Tritt A."/>
            <person name="Adam C."/>
            <person name="Daum C."/>
            <person name="Floudas D."/>
            <person name="Sun H."/>
            <person name="Yadav J.S."/>
            <person name="Pangilinan J."/>
            <person name="Larsson K.H."/>
            <person name="Matsuura K."/>
            <person name="Barry K."/>
            <person name="Labutti K."/>
            <person name="Kuo R."/>
            <person name="Ohm R.A."/>
            <person name="Bhattacharya S.S."/>
            <person name="Shirouzu T."/>
            <person name="Yoshinaga Y."/>
            <person name="Martin F.M."/>
            <person name="Grigoriev I.V."/>
            <person name="Hibbett D.S."/>
        </authorList>
    </citation>
    <scope>NUCLEOTIDE SEQUENCE [LARGE SCALE GENOMIC DNA]</scope>
    <source>
        <strain evidence="1 2">HHB14362 ss-1</strain>
    </source>
</reference>
<dbReference type="InParanoid" id="A0A165TLX0"/>
<keyword evidence="2" id="KW-1185">Reference proteome</keyword>
<name>A0A165TLX0_9AGAM</name>
<proteinExistence type="predicted"/>
<accession>A0A165TLX0</accession>
<dbReference type="Proteomes" id="UP000076761">
    <property type="component" value="Unassembled WGS sequence"/>
</dbReference>
<dbReference type="EMBL" id="KV425564">
    <property type="protein sequence ID" value="KZT26864.1"/>
    <property type="molecule type" value="Genomic_DNA"/>
</dbReference>
<dbReference type="OrthoDB" id="3152032at2759"/>
<evidence type="ECO:0000313" key="1">
    <source>
        <dbReference type="EMBL" id="KZT26864.1"/>
    </source>
</evidence>
<dbReference type="AlphaFoldDB" id="A0A165TLX0"/>
<sequence>MAHSTSTFSLFPISPAAPGAFALFATSSNPRENHALYENIRVAFTKPAQRKRSASVSSIESLKEGLFKMFGAL</sequence>
<gene>
    <name evidence="1" type="ORF">NEOLEDRAFT_1061817</name>
</gene>
<evidence type="ECO:0000313" key="2">
    <source>
        <dbReference type="Proteomes" id="UP000076761"/>
    </source>
</evidence>